<evidence type="ECO:0000313" key="2">
    <source>
        <dbReference type="Proteomes" id="UP000595001"/>
    </source>
</evidence>
<dbReference type="RefSeq" id="WP_198062926.1">
    <property type="nucleotide sequence ID" value="NZ_CP065856.1"/>
</dbReference>
<name>A0A7T3KWB2_9EURY</name>
<dbReference type="OrthoDB" id="373135at2157"/>
<organism evidence="1 2">
    <name type="scientific">Halosimplex litoreum</name>
    <dbReference type="NCBI Taxonomy" id="1198301"/>
    <lineage>
        <taxon>Archaea</taxon>
        <taxon>Methanobacteriati</taxon>
        <taxon>Methanobacteriota</taxon>
        <taxon>Stenosarchaea group</taxon>
        <taxon>Halobacteria</taxon>
        <taxon>Halobacteriales</taxon>
        <taxon>Haloarculaceae</taxon>
        <taxon>Halosimplex</taxon>
    </lineage>
</organism>
<accession>A0A7T3KWB2</accession>
<reference evidence="1 2" key="1">
    <citation type="submission" date="2020-12" db="EMBL/GenBank/DDBJ databases">
        <title>Halosimplex halophilum sp. nov. and Halosimplex salinum sp. nov., two new members of the genus Halosimplex.</title>
        <authorList>
            <person name="Cui H.L."/>
        </authorList>
    </citation>
    <scope>NUCLEOTIDE SEQUENCE [LARGE SCALE GENOMIC DNA]</scope>
    <source>
        <strain evidence="1 2">YGH94</strain>
    </source>
</reference>
<dbReference type="GeneID" id="60588003"/>
<proteinExistence type="predicted"/>
<dbReference type="KEGG" id="hlt:I7X12_05880"/>
<dbReference type="AlphaFoldDB" id="A0A7T3KWB2"/>
<gene>
    <name evidence="1" type="ORF">I7X12_05880</name>
</gene>
<protein>
    <submittedName>
        <fullName evidence="1">Uncharacterized protein</fullName>
    </submittedName>
</protein>
<keyword evidence="2" id="KW-1185">Reference proteome</keyword>
<evidence type="ECO:0000313" key="1">
    <source>
        <dbReference type="EMBL" id="QPV64152.1"/>
    </source>
</evidence>
<sequence>MTRYAKYLVVLLVLTAGCHEVGNESKGWTVAPEVSDSVQTDDGHSTTVQFTLEGNASPVVLNGVKVVFLTQNETVLNETGLGTVEIDWGGGRSFTVTTPTRPYYINLRYDSVDRPTDADGGVVGLRLMGSGESQYRYVTYAEYTATY</sequence>
<dbReference type="Proteomes" id="UP000595001">
    <property type="component" value="Chromosome"/>
</dbReference>
<dbReference type="EMBL" id="CP065856">
    <property type="protein sequence ID" value="QPV64152.1"/>
    <property type="molecule type" value="Genomic_DNA"/>
</dbReference>
<dbReference type="PROSITE" id="PS51257">
    <property type="entry name" value="PROKAR_LIPOPROTEIN"/>
    <property type="match status" value="1"/>
</dbReference>